<dbReference type="EMBL" id="JAGGDJ010000001">
    <property type="protein sequence ID" value="MBO7742654.1"/>
    <property type="molecule type" value="Genomic_DNA"/>
</dbReference>
<accession>A0ABS3W2Y0</accession>
<gene>
    <name evidence="6" type="ORF">I8J29_00505</name>
</gene>
<evidence type="ECO:0000256" key="4">
    <source>
        <dbReference type="ARBA" id="ARBA00023163"/>
    </source>
</evidence>
<organism evidence="6 7">
    <name type="scientific">Paenibacillus artemisiicola</name>
    <dbReference type="NCBI Taxonomy" id="1172618"/>
    <lineage>
        <taxon>Bacteria</taxon>
        <taxon>Bacillati</taxon>
        <taxon>Bacillota</taxon>
        <taxon>Bacilli</taxon>
        <taxon>Bacillales</taxon>
        <taxon>Paenibacillaceae</taxon>
        <taxon>Paenibacillus</taxon>
    </lineage>
</organism>
<dbReference type="InterPro" id="IPR036390">
    <property type="entry name" value="WH_DNA-bd_sf"/>
</dbReference>
<dbReference type="SUPFAM" id="SSF46785">
    <property type="entry name" value="Winged helix' DNA-binding domain"/>
    <property type="match status" value="1"/>
</dbReference>
<dbReference type="PRINTS" id="PR00039">
    <property type="entry name" value="HTHLYSR"/>
</dbReference>
<evidence type="ECO:0000313" key="7">
    <source>
        <dbReference type="Proteomes" id="UP000670947"/>
    </source>
</evidence>
<keyword evidence="3" id="KW-0238">DNA-binding</keyword>
<dbReference type="RefSeq" id="WP_208845635.1">
    <property type="nucleotide sequence ID" value="NZ_JAGGDJ010000001.1"/>
</dbReference>
<dbReference type="PANTHER" id="PTHR30126">
    <property type="entry name" value="HTH-TYPE TRANSCRIPTIONAL REGULATOR"/>
    <property type="match status" value="1"/>
</dbReference>
<evidence type="ECO:0000256" key="1">
    <source>
        <dbReference type="ARBA" id="ARBA00009437"/>
    </source>
</evidence>
<evidence type="ECO:0000256" key="2">
    <source>
        <dbReference type="ARBA" id="ARBA00023015"/>
    </source>
</evidence>
<reference evidence="6 7" key="1">
    <citation type="submission" date="2021-03" db="EMBL/GenBank/DDBJ databases">
        <title>Paenibacillus artemisicola MWE-103 whole genome sequence.</title>
        <authorList>
            <person name="Ham Y.J."/>
        </authorList>
    </citation>
    <scope>NUCLEOTIDE SEQUENCE [LARGE SCALE GENOMIC DNA]</scope>
    <source>
        <strain evidence="6 7">MWE-103</strain>
    </source>
</reference>
<dbReference type="SUPFAM" id="SSF53850">
    <property type="entry name" value="Periplasmic binding protein-like II"/>
    <property type="match status" value="1"/>
</dbReference>
<sequence length="293" mass="31855">MESGELRVFQAVAREGSITKAAARLGYVQSNVTARIRQLEAELGTPLFHRHNRGMLLSSAGTTLLAYAERIVGMLDEAVKALTSNEKPAGPLAIGSTQTAAAVRLPRLLTAYYARYPDVRLSVATGHTEDMIERVLRYELDGAFIGADCDHPELQSVPAFTEELAIGAHPSVGTLEEAVERPILVFARGCSYRDILEVWMREHAPARTPVMEFGTLEAIIGGVTAGLGISLLPLSVVRKQREDGLIRVFPLDERHRLMTTAFITRKDAFASSALTAFMAMIPAEPPVNDEAAT</sequence>
<proteinExistence type="inferred from homology"/>
<evidence type="ECO:0000259" key="5">
    <source>
        <dbReference type="PROSITE" id="PS50931"/>
    </source>
</evidence>
<dbReference type="Pfam" id="PF00126">
    <property type="entry name" value="HTH_1"/>
    <property type="match status" value="1"/>
</dbReference>
<keyword evidence="4" id="KW-0804">Transcription</keyword>
<protein>
    <submittedName>
        <fullName evidence="6">LysR family transcriptional regulator</fullName>
    </submittedName>
</protein>
<keyword evidence="2" id="KW-0805">Transcription regulation</keyword>
<feature type="domain" description="HTH lysR-type" evidence="5">
    <location>
        <begin position="1"/>
        <end position="58"/>
    </location>
</feature>
<keyword evidence="7" id="KW-1185">Reference proteome</keyword>
<comment type="similarity">
    <text evidence="1">Belongs to the LysR transcriptional regulatory family.</text>
</comment>
<comment type="caution">
    <text evidence="6">The sequence shown here is derived from an EMBL/GenBank/DDBJ whole genome shotgun (WGS) entry which is preliminary data.</text>
</comment>
<dbReference type="Gene3D" id="3.40.190.290">
    <property type="match status" value="1"/>
</dbReference>
<evidence type="ECO:0000256" key="3">
    <source>
        <dbReference type="ARBA" id="ARBA00023125"/>
    </source>
</evidence>
<dbReference type="InterPro" id="IPR000847">
    <property type="entry name" value="LysR_HTH_N"/>
</dbReference>
<dbReference type="PROSITE" id="PS50931">
    <property type="entry name" value="HTH_LYSR"/>
    <property type="match status" value="1"/>
</dbReference>
<dbReference type="Pfam" id="PF03466">
    <property type="entry name" value="LysR_substrate"/>
    <property type="match status" value="1"/>
</dbReference>
<dbReference type="InterPro" id="IPR005119">
    <property type="entry name" value="LysR_subst-bd"/>
</dbReference>
<dbReference type="Proteomes" id="UP000670947">
    <property type="component" value="Unassembled WGS sequence"/>
</dbReference>
<dbReference type="InterPro" id="IPR036388">
    <property type="entry name" value="WH-like_DNA-bd_sf"/>
</dbReference>
<name>A0ABS3W2Y0_9BACL</name>
<dbReference type="Gene3D" id="1.10.10.10">
    <property type="entry name" value="Winged helix-like DNA-binding domain superfamily/Winged helix DNA-binding domain"/>
    <property type="match status" value="1"/>
</dbReference>
<evidence type="ECO:0000313" key="6">
    <source>
        <dbReference type="EMBL" id="MBO7742654.1"/>
    </source>
</evidence>
<dbReference type="PANTHER" id="PTHR30126:SF40">
    <property type="entry name" value="HTH-TYPE TRANSCRIPTIONAL REGULATOR GLTR"/>
    <property type="match status" value="1"/>
</dbReference>
<dbReference type="CDD" id="cd08442">
    <property type="entry name" value="PBP2_YofA_SoxR_like"/>
    <property type="match status" value="1"/>
</dbReference>